<evidence type="ECO:0000313" key="12">
    <source>
        <dbReference type="Proteomes" id="UP001061958"/>
    </source>
</evidence>
<dbReference type="GO" id="GO:0047493">
    <property type="term" value="F:ceramide cholinephosphotransferase activity"/>
    <property type="evidence" value="ECO:0007669"/>
    <property type="project" value="TreeGrafter"/>
</dbReference>
<evidence type="ECO:0000313" key="11">
    <source>
        <dbReference type="EMBL" id="GJQ15390.1"/>
    </source>
</evidence>
<comment type="similarity">
    <text evidence="2">Belongs to the sphingomyelin synthase family.</text>
</comment>
<evidence type="ECO:0000256" key="8">
    <source>
        <dbReference type="ARBA" id="ARBA00023136"/>
    </source>
</evidence>
<dbReference type="PANTHER" id="PTHR21290:SF62">
    <property type="entry name" value="PHOSPHATIDYLINOSITOL:CERAMIDE INOSITOLPHOSPHOTRANSFERASE 1-RELATED"/>
    <property type="match status" value="1"/>
</dbReference>
<dbReference type="GO" id="GO:0000139">
    <property type="term" value="C:Golgi membrane"/>
    <property type="evidence" value="ECO:0007669"/>
    <property type="project" value="TreeGrafter"/>
</dbReference>
<dbReference type="GO" id="GO:0005886">
    <property type="term" value="C:plasma membrane"/>
    <property type="evidence" value="ECO:0007669"/>
    <property type="project" value="TreeGrafter"/>
</dbReference>
<dbReference type="InterPro" id="IPR045221">
    <property type="entry name" value="Sphingomyelin_synth-like"/>
</dbReference>
<dbReference type="GO" id="GO:0033188">
    <property type="term" value="F:sphingomyelin synthase activity"/>
    <property type="evidence" value="ECO:0007669"/>
    <property type="project" value="TreeGrafter"/>
</dbReference>
<dbReference type="PANTHER" id="PTHR21290">
    <property type="entry name" value="SPHINGOMYELIN SYNTHETASE"/>
    <property type="match status" value="1"/>
</dbReference>
<keyword evidence="4 9" id="KW-0812">Transmembrane</keyword>
<keyword evidence="8 9" id="KW-0472">Membrane</keyword>
<reference evidence="11" key="2">
    <citation type="submission" date="2022-01" db="EMBL/GenBank/DDBJ databases">
        <authorList>
            <person name="Hirooka S."/>
            <person name="Miyagishima S.Y."/>
        </authorList>
    </citation>
    <scope>NUCLEOTIDE SEQUENCE</scope>
    <source>
        <strain evidence="11">NBRC 102759</strain>
    </source>
</reference>
<keyword evidence="3" id="KW-0808">Transferase</keyword>
<gene>
    <name evidence="11" type="ORF">GpartN1_g7181.t1</name>
</gene>
<comment type="subcellular location">
    <subcellularLocation>
        <location evidence="1">Membrane</location>
        <topology evidence="1">Multi-pass membrane protein</topology>
    </subcellularLocation>
</comment>
<comment type="caution">
    <text evidence="11">The sequence shown here is derived from an EMBL/GenBank/DDBJ whole genome shotgun (WGS) entry which is preliminary data.</text>
</comment>
<organism evidence="11 12">
    <name type="scientific">Galdieria partita</name>
    <dbReference type="NCBI Taxonomy" id="83374"/>
    <lineage>
        <taxon>Eukaryota</taxon>
        <taxon>Rhodophyta</taxon>
        <taxon>Bangiophyceae</taxon>
        <taxon>Galdieriales</taxon>
        <taxon>Galdieriaceae</taxon>
        <taxon>Galdieria</taxon>
    </lineage>
</organism>
<keyword evidence="5" id="KW-0746">Sphingolipid metabolism</keyword>
<keyword evidence="7" id="KW-0443">Lipid metabolism</keyword>
<evidence type="ECO:0000256" key="7">
    <source>
        <dbReference type="ARBA" id="ARBA00023098"/>
    </source>
</evidence>
<feature type="transmembrane region" description="Helical" evidence="9">
    <location>
        <begin position="340"/>
        <end position="357"/>
    </location>
</feature>
<evidence type="ECO:0000256" key="1">
    <source>
        <dbReference type="ARBA" id="ARBA00004141"/>
    </source>
</evidence>
<protein>
    <recommendedName>
        <fullName evidence="10">Sphingomyelin synthase-like domain-containing protein</fullName>
    </recommendedName>
</protein>
<feature type="transmembrane region" description="Helical" evidence="9">
    <location>
        <begin position="258"/>
        <end position="276"/>
    </location>
</feature>
<feature type="transmembrane region" description="Helical" evidence="9">
    <location>
        <begin position="121"/>
        <end position="145"/>
    </location>
</feature>
<keyword evidence="12" id="KW-1185">Reference proteome</keyword>
<evidence type="ECO:0000256" key="9">
    <source>
        <dbReference type="SAM" id="Phobius"/>
    </source>
</evidence>
<dbReference type="Pfam" id="PF14360">
    <property type="entry name" value="PAP2_C"/>
    <property type="match status" value="1"/>
</dbReference>
<dbReference type="EMBL" id="BQMJ01000068">
    <property type="protein sequence ID" value="GJQ15390.1"/>
    <property type="molecule type" value="Genomic_DNA"/>
</dbReference>
<evidence type="ECO:0000256" key="5">
    <source>
        <dbReference type="ARBA" id="ARBA00022919"/>
    </source>
</evidence>
<feature type="domain" description="Sphingomyelin synthase-like" evidence="10">
    <location>
        <begin position="312"/>
        <end position="381"/>
    </location>
</feature>
<dbReference type="OrthoDB" id="422827at2759"/>
<dbReference type="GO" id="GO:0046513">
    <property type="term" value="P:ceramide biosynthetic process"/>
    <property type="evidence" value="ECO:0007669"/>
    <property type="project" value="TreeGrafter"/>
</dbReference>
<dbReference type="InterPro" id="IPR025749">
    <property type="entry name" value="Sphingomyelin_synth-like_dom"/>
</dbReference>
<evidence type="ECO:0000256" key="3">
    <source>
        <dbReference type="ARBA" id="ARBA00022679"/>
    </source>
</evidence>
<sequence>MRFPVSRNGKLSSLSEVATSETGFTSSYCGENSLGENVETSRRTSVHLESLRRPSFRRRGFNLFWMLFRLWNVRMLLSYMACGFRWFSNKSWLRGFSPKGGMLKHWKEEFLVELVLLRRNFLWILVLFFSIVFHNSCSNLAYYLYNQAEAYKLAPLHDWFYEFLPKFSKLSIAERICNVSFYIINLTMIAVAFQPFFRLDYVYSRLSQDMLRAYCFSPVTEWEDNNTESTREASSLDSFWYNGGVRITSIHMIRRFSAAYFVGCLLRCTSFLITTLPGTAAHCLQEPLGYYDPNKAPGSWKDILWNTNWETKCGDLLFSGHSQQGILATLIIHRYCSLRILAYLMWPILLIFEYTIIVTRRHYSVDVLVAMYVIPLVWYWLSQSSLLDEANDQWVVEKVLNKISLYRYVRDEPEADGVV</sequence>
<dbReference type="AlphaFoldDB" id="A0A9C7Q3X4"/>
<dbReference type="GO" id="GO:0005789">
    <property type="term" value="C:endoplasmic reticulum membrane"/>
    <property type="evidence" value="ECO:0007669"/>
    <property type="project" value="TreeGrafter"/>
</dbReference>
<evidence type="ECO:0000256" key="2">
    <source>
        <dbReference type="ARBA" id="ARBA00005441"/>
    </source>
</evidence>
<name>A0A9C7Q3X4_9RHOD</name>
<evidence type="ECO:0000256" key="6">
    <source>
        <dbReference type="ARBA" id="ARBA00022989"/>
    </source>
</evidence>
<proteinExistence type="inferred from homology"/>
<accession>A0A9C7Q3X4</accession>
<feature type="transmembrane region" description="Helical" evidence="9">
    <location>
        <begin position="363"/>
        <end position="381"/>
    </location>
</feature>
<dbReference type="Proteomes" id="UP001061958">
    <property type="component" value="Unassembled WGS sequence"/>
</dbReference>
<reference evidence="11" key="1">
    <citation type="journal article" date="2022" name="Proc. Natl. Acad. Sci. U.S.A.">
        <title>Life cycle and functional genomics of the unicellular red alga Galdieria for elucidating algal and plant evolution and industrial use.</title>
        <authorList>
            <person name="Hirooka S."/>
            <person name="Itabashi T."/>
            <person name="Ichinose T.M."/>
            <person name="Onuma R."/>
            <person name="Fujiwara T."/>
            <person name="Yamashita S."/>
            <person name="Jong L.W."/>
            <person name="Tomita R."/>
            <person name="Iwane A.H."/>
            <person name="Miyagishima S.Y."/>
        </authorList>
    </citation>
    <scope>NUCLEOTIDE SEQUENCE</scope>
    <source>
        <strain evidence="11">NBRC 102759</strain>
    </source>
</reference>
<feature type="transmembrane region" description="Helical" evidence="9">
    <location>
        <begin position="63"/>
        <end position="87"/>
    </location>
</feature>
<evidence type="ECO:0000256" key="4">
    <source>
        <dbReference type="ARBA" id="ARBA00022692"/>
    </source>
</evidence>
<keyword evidence="6 9" id="KW-1133">Transmembrane helix</keyword>
<evidence type="ECO:0000259" key="10">
    <source>
        <dbReference type="Pfam" id="PF14360"/>
    </source>
</evidence>